<dbReference type="RefSeq" id="WP_344551375.1">
    <property type="nucleotide sequence ID" value="NZ_BAAANS010000009.1"/>
</dbReference>
<accession>A0ABN2WHB5</accession>
<evidence type="ECO:0000313" key="2">
    <source>
        <dbReference type="Proteomes" id="UP001500897"/>
    </source>
</evidence>
<gene>
    <name evidence="1" type="ORF">GCM10009759_17720</name>
</gene>
<reference evidence="1 2" key="1">
    <citation type="journal article" date="2019" name="Int. J. Syst. Evol. Microbiol.">
        <title>The Global Catalogue of Microorganisms (GCM) 10K type strain sequencing project: providing services to taxonomists for standard genome sequencing and annotation.</title>
        <authorList>
            <consortium name="The Broad Institute Genomics Platform"/>
            <consortium name="The Broad Institute Genome Sequencing Center for Infectious Disease"/>
            <person name="Wu L."/>
            <person name="Ma J."/>
        </authorList>
    </citation>
    <scope>NUCLEOTIDE SEQUENCE [LARGE SCALE GENOMIC DNA]</scope>
    <source>
        <strain evidence="1 2">JCM 14559</strain>
    </source>
</reference>
<dbReference type="Proteomes" id="UP001500897">
    <property type="component" value="Unassembled WGS sequence"/>
</dbReference>
<sequence>MALRMFRRSGGLAMKLPGLDEGGSLVVIECKRVHGEIVINQALLCILWLLCPWCC</sequence>
<comment type="caution">
    <text evidence="1">The sequence shown here is derived from an EMBL/GenBank/DDBJ whole genome shotgun (WGS) entry which is preliminary data.</text>
</comment>
<protein>
    <submittedName>
        <fullName evidence="1">Uncharacterized protein</fullName>
    </submittedName>
</protein>
<proteinExistence type="predicted"/>
<keyword evidence="2" id="KW-1185">Reference proteome</keyword>
<evidence type="ECO:0000313" key="1">
    <source>
        <dbReference type="EMBL" id="GAA2092221.1"/>
    </source>
</evidence>
<name>A0ABN2WHB5_9ACTN</name>
<dbReference type="EMBL" id="BAAANS010000009">
    <property type="protein sequence ID" value="GAA2092221.1"/>
    <property type="molecule type" value="Genomic_DNA"/>
</dbReference>
<organism evidence="1 2">
    <name type="scientific">Kitasatospora saccharophila</name>
    <dbReference type="NCBI Taxonomy" id="407973"/>
    <lineage>
        <taxon>Bacteria</taxon>
        <taxon>Bacillati</taxon>
        <taxon>Actinomycetota</taxon>
        <taxon>Actinomycetes</taxon>
        <taxon>Kitasatosporales</taxon>
        <taxon>Streptomycetaceae</taxon>
        <taxon>Kitasatospora</taxon>
    </lineage>
</organism>